<evidence type="ECO:0000256" key="1">
    <source>
        <dbReference type="SAM" id="SignalP"/>
    </source>
</evidence>
<gene>
    <name evidence="2" type="ORF">T4E_4962</name>
</gene>
<protein>
    <submittedName>
        <fullName evidence="2">Uncharacterized protein</fullName>
    </submittedName>
</protein>
<comment type="caution">
    <text evidence="2">The sequence shown here is derived from an EMBL/GenBank/DDBJ whole genome shotgun (WGS) entry which is preliminary data.</text>
</comment>
<reference evidence="2 3" key="1">
    <citation type="submission" date="2015-01" db="EMBL/GenBank/DDBJ databases">
        <title>Evolution of Trichinella species and genotypes.</title>
        <authorList>
            <person name="Korhonen P.K."/>
            <person name="Edoardo P."/>
            <person name="Giuseppe L.R."/>
            <person name="Gasser R.B."/>
        </authorList>
    </citation>
    <scope>NUCLEOTIDE SEQUENCE [LARGE SCALE GENOMIC DNA]</scope>
    <source>
        <strain evidence="2">ISS141</strain>
    </source>
</reference>
<evidence type="ECO:0000313" key="2">
    <source>
        <dbReference type="EMBL" id="KRX89175.1"/>
    </source>
</evidence>
<organism evidence="2 3">
    <name type="scientific">Trichinella pseudospiralis</name>
    <name type="common">Parasitic roundworm</name>
    <dbReference type="NCBI Taxonomy" id="6337"/>
    <lineage>
        <taxon>Eukaryota</taxon>
        <taxon>Metazoa</taxon>
        <taxon>Ecdysozoa</taxon>
        <taxon>Nematoda</taxon>
        <taxon>Enoplea</taxon>
        <taxon>Dorylaimia</taxon>
        <taxon>Trichinellida</taxon>
        <taxon>Trichinellidae</taxon>
        <taxon>Trichinella</taxon>
    </lineage>
</organism>
<keyword evidence="1" id="KW-0732">Signal</keyword>
<dbReference type="EMBL" id="JYDU01000207">
    <property type="protein sequence ID" value="KRX89175.1"/>
    <property type="molecule type" value="Genomic_DNA"/>
</dbReference>
<name>A0A0V0XML7_TRIPS</name>
<sequence>MVTVQRHGGRDQDVWWLVWLMDFVVVVVSSPARVDKSSDDLALTMKCDLIFTGGVLQCNLIVRVYWKEVLCSIELSGSGEQCN</sequence>
<proteinExistence type="predicted"/>
<accession>A0A0V0XML7</accession>
<feature type="signal peptide" evidence="1">
    <location>
        <begin position="1"/>
        <end position="29"/>
    </location>
</feature>
<feature type="chain" id="PRO_5006872617" evidence="1">
    <location>
        <begin position="30"/>
        <end position="83"/>
    </location>
</feature>
<dbReference type="Proteomes" id="UP000054815">
    <property type="component" value="Unassembled WGS sequence"/>
</dbReference>
<evidence type="ECO:0000313" key="3">
    <source>
        <dbReference type="Proteomes" id="UP000054815"/>
    </source>
</evidence>
<dbReference type="AlphaFoldDB" id="A0A0V0XML7"/>